<evidence type="ECO:0000256" key="1">
    <source>
        <dbReference type="SAM" id="MobiDB-lite"/>
    </source>
</evidence>
<organism evidence="3 4">
    <name type="scientific">Pannus brasiliensis CCIBt3594</name>
    <dbReference type="NCBI Taxonomy" id="1427578"/>
    <lineage>
        <taxon>Bacteria</taxon>
        <taxon>Bacillati</taxon>
        <taxon>Cyanobacteriota</taxon>
        <taxon>Cyanophyceae</taxon>
        <taxon>Oscillatoriophycideae</taxon>
        <taxon>Chroococcales</taxon>
        <taxon>Microcystaceae</taxon>
        <taxon>Pannus</taxon>
    </lineage>
</organism>
<gene>
    <name evidence="3" type="ORF">V0288_03510</name>
</gene>
<proteinExistence type="predicted"/>
<keyword evidence="2" id="KW-1133">Transmembrane helix</keyword>
<dbReference type="Proteomes" id="UP001328733">
    <property type="component" value="Unassembled WGS sequence"/>
</dbReference>
<keyword evidence="2" id="KW-0472">Membrane</keyword>
<sequence>MSSLPQPLGQPWVILLIYYIFGRYGRGAFRPLNMKKIKISHPIGLGLLLLGPMLLAGIASGMAAYQLGYASLKGVSQPDINPAKKFSNDRTNYGRNQTFIPVKEADVIKKVKVYIQQQEKKAKSGQSPKDSPKKDEKQSFLERSRISRG</sequence>
<feature type="transmembrane region" description="Helical" evidence="2">
    <location>
        <begin position="43"/>
        <end position="65"/>
    </location>
</feature>
<name>A0AAW9QS76_9CHRO</name>
<feature type="transmembrane region" description="Helical" evidence="2">
    <location>
        <begin position="6"/>
        <end position="22"/>
    </location>
</feature>
<comment type="caution">
    <text evidence="3">The sequence shown here is derived from an EMBL/GenBank/DDBJ whole genome shotgun (WGS) entry which is preliminary data.</text>
</comment>
<reference evidence="3 4" key="1">
    <citation type="submission" date="2024-01" db="EMBL/GenBank/DDBJ databases">
        <title>Genomic insights into the taxonomy and metabolism of the cyanobacterium Pannus brasiliensis CCIBt3594.</title>
        <authorList>
            <person name="Machado M."/>
            <person name="Botero N.B."/>
            <person name="Andreote A.P.D."/>
            <person name="Feitosa A.M.T."/>
            <person name="Popin R."/>
            <person name="Sivonen K."/>
            <person name="Fiore M.F."/>
        </authorList>
    </citation>
    <scope>NUCLEOTIDE SEQUENCE [LARGE SCALE GENOMIC DNA]</scope>
    <source>
        <strain evidence="3 4">CCIBt3594</strain>
    </source>
</reference>
<feature type="region of interest" description="Disordered" evidence="1">
    <location>
        <begin position="119"/>
        <end position="149"/>
    </location>
</feature>
<feature type="compositionally biased region" description="Basic and acidic residues" evidence="1">
    <location>
        <begin position="130"/>
        <end position="149"/>
    </location>
</feature>
<keyword evidence="4" id="KW-1185">Reference proteome</keyword>
<evidence type="ECO:0000313" key="4">
    <source>
        <dbReference type="Proteomes" id="UP001328733"/>
    </source>
</evidence>
<dbReference type="AlphaFoldDB" id="A0AAW9QS76"/>
<dbReference type="EMBL" id="JBAFSM010000004">
    <property type="protein sequence ID" value="MEG3436176.1"/>
    <property type="molecule type" value="Genomic_DNA"/>
</dbReference>
<evidence type="ECO:0000313" key="3">
    <source>
        <dbReference type="EMBL" id="MEG3436176.1"/>
    </source>
</evidence>
<keyword evidence="2" id="KW-0812">Transmembrane</keyword>
<accession>A0AAW9QS76</accession>
<evidence type="ECO:0000256" key="2">
    <source>
        <dbReference type="SAM" id="Phobius"/>
    </source>
</evidence>
<protein>
    <submittedName>
        <fullName evidence="3">Uncharacterized protein</fullName>
    </submittedName>
</protein>